<dbReference type="CDD" id="cd02199">
    <property type="entry name" value="YjgF_YER057c_UK114_like_1"/>
    <property type="match status" value="1"/>
</dbReference>
<protein>
    <submittedName>
        <fullName evidence="1">RidA family protein</fullName>
    </submittedName>
</protein>
<dbReference type="Pfam" id="PF01042">
    <property type="entry name" value="Ribonuc_L-PSP"/>
    <property type="match status" value="1"/>
</dbReference>
<accession>A0ABU7MTB7</accession>
<organism evidence="1 2">
    <name type="scientific">Gordonia prachuapensis</name>
    <dbReference type="NCBI Taxonomy" id="3115651"/>
    <lineage>
        <taxon>Bacteria</taxon>
        <taxon>Bacillati</taxon>
        <taxon>Actinomycetota</taxon>
        <taxon>Actinomycetes</taxon>
        <taxon>Mycobacteriales</taxon>
        <taxon>Gordoniaceae</taxon>
        <taxon>Gordonia</taxon>
    </lineage>
</organism>
<name>A0ABU7MTB7_9ACTN</name>
<reference evidence="1 2" key="1">
    <citation type="submission" date="2024-01" db="EMBL/GenBank/DDBJ databases">
        <title>Draft genome sequence of Gordonia sp. PKS22-38.</title>
        <authorList>
            <person name="Suphannarot A."/>
            <person name="Mingma R."/>
        </authorList>
    </citation>
    <scope>NUCLEOTIDE SEQUENCE [LARGE SCALE GENOMIC DNA]</scope>
    <source>
        <strain evidence="1 2">PKS22-38</strain>
    </source>
</reference>
<dbReference type="Proteomes" id="UP001335729">
    <property type="component" value="Unassembled WGS sequence"/>
</dbReference>
<dbReference type="SUPFAM" id="SSF55298">
    <property type="entry name" value="YjgF-like"/>
    <property type="match status" value="1"/>
</dbReference>
<dbReference type="PANTHER" id="PTHR43760:SF1">
    <property type="entry name" value="ENDORIBONUCLEASE L-PSP_CHORISMATE MUTASE-LIKE DOMAIN-CONTAINING PROTEIN"/>
    <property type="match status" value="1"/>
</dbReference>
<dbReference type="EMBL" id="JAZDUE010000008">
    <property type="protein sequence ID" value="MEE4023579.1"/>
    <property type="molecule type" value="Genomic_DNA"/>
</dbReference>
<gene>
    <name evidence="1" type="ORF">V1Y59_10870</name>
</gene>
<dbReference type="InterPro" id="IPR035959">
    <property type="entry name" value="RutC-like_sf"/>
</dbReference>
<proteinExistence type="predicted"/>
<comment type="caution">
    <text evidence="1">The sequence shown here is derived from an EMBL/GenBank/DDBJ whole genome shotgun (WGS) entry which is preliminary data.</text>
</comment>
<evidence type="ECO:0000313" key="2">
    <source>
        <dbReference type="Proteomes" id="UP001335729"/>
    </source>
</evidence>
<sequence length="137" mass="14111">MPVPRGNYIPATRSGPTIRTAGMTPRRAGQLTVVGRVGADVDLDTAYAAAALAVTNAIAAARSMLAPTERLEIMEMTVYIACEPNFTRLSAVADGASDTLSQMADDVALPARSAVGVYALPDGAPVEVALVAEAVPR</sequence>
<dbReference type="InterPro" id="IPR006175">
    <property type="entry name" value="YjgF/YER057c/UK114"/>
</dbReference>
<evidence type="ECO:0000313" key="1">
    <source>
        <dbReference type="EMBL" id="MEE4023579.1"/>
    </source>
</evidence>
<dbReference type="PANTHER" id="PTHR43760">
    <property type="entry name" value="ENDORIBONUCLEASE-RELATED"/>
    <property type="match status" value="1"/>
</dbReference>
<dbReference type="RefSeq" id="WP_330504979.1">
    <property type="nucleotide sequence ID" value="NZ_JAZDUE010000008.1"/>
</dbReference>
<keyword evidence="2" id="KW-1185">Reference proteome</keyword>
<dbReference type="InterPro" id="IPR013813">
    <property type="entry name" value="Endoribo_LPSP/chorism_mut-like"/>
</dbReference>
<dbReference type="Gene3D" id="3.30.1330.40">
    <property type="entry name" value="RutC-like"/>
    <property type="match status" value="1"/>
</dbReference>